<dbReference type="AlphaFoldDB" id="A0AAV8ZX73"/>
<organism evidence="2 3">
    <name type="scientific">Rhamnusium bicolor</name>
    <dbReference type="NCBI Taxonomy" id="1586634"/>
    <lineage>
        <taxon>Eukaryota</taxon>
        <taxon>Metazoa</taxon>
        <taxon>Ecdysozoa</taxon>
        <taxon>Arthropoda</taxon>
        <taxon>Hexapoda</taxon>
        <taxon>Insecta</taxon>
        <taxon>Pterygota</taxon>
        <taxon>Neoptera</taxon>
        <taxon>Endopterygota</taxon>
        <taxon>Coleoptera</taxon>
        <taxon>Polyphaga</taxon>
        <taxon>Cucujiformia</taxon>
        <taxon>Chrysomeloidea</taxon>
        <taxon>Cerambycidae</taxon>
        <taxon>Lepturinae</taxon>
        <taxon>Rhagiini</taxon>
        <taxon>Rhamnusium</taxon>
    </lineage>
</organism>
<evidence type="ECO:0000313" key="2">
    <source>
        <dbReference type="EMBL" id="KAJ8972019.1"/>
    </source>
</evidence>
<comment type="caution">
    <text evidence="2">The sequence shown here is derived from an EMBL/GenBank/DDBJ whole genome shotgun (WGS) entry which is preliminary data.</text>
</comment>
<protein>
    <submittedName>
        <fullName evidence="2">Uncharacterized protein</fullName>
    </submittedName>
</protein>
<dbReference type="Proteomes" id="UP001162156">
    <property type="component" value="Unassembled WGS sequence"/>
</dbReference>
<dbReference type="EMBL" id="JANEYF010000128">
    <property type="protein sequence ID" value="KAJ8972019.1"/>
    <property type="molecule type" value="Genomic_DNA"/>
</dbReference>
<name>A0AAV8ZX73_9CUCU</name>
<accession>A0AAV8ZX73</accession>
<reference evidence="2" key="1">
    <citation type="journal article" date="2023" name="Insect Mol. Biol.">
        <title>Genome sequencing provides insights into the evolution of gene families encoding plant cell wall-degrading enzymes in longhorned beetles.</title>
        <authorList>
            <person name="Shin N.R."/>
            <person name="Okamura Y."/>
            <person name="Kirsch R."/>
            <person name="Pauchet Y."/>
        </authorList>
    </citation>
    <scope>NUCLEOTIDE SEQUENCE</scope>
    <source>
        <strain evidence="2">RBIC_L_NR</strain>
    </source>
</reference>
<feature type="compositionally biased region" description="Basic residues" evidence="1">
    <location>
        <begin position="133"/>
        <end position="146"/>
    </location>
</feature>
<feature type="region of interest" description="Disordered" evidence="1">
    <location>
        <begin position="125"/>
        <end position="146"/>
    </location>
</feature>
<feature type="region of interest" description="Disordered" evidence="1">
    <location>
        <begin position="210"/>
        <end position="246"/>
    </location>
</feature>
<evidence type="ECO:0000313" key="3">
    <source>
        <dbReference type="Proteomes" id="UP001162156"/>
    </source>
</evidence>
<feature type="compositionally biased region" description="Basic and acidic residues" evidence="1">
    <location>
        <begin position="210"/>
        <end position="229"/>
    </location>
</feature>
<sequence>MPSALSELCKLMQNCTEKLEEEIKNNINDCHKLLLSNQATETKLALEKAKDYHYKEILDFLKDVNNFTPEELKRYSYVQRQVNAFSSTEEVVNKREKRRVASEVSLESLEAWEVYLEKKAEEEKQIQEEKSAIPKRKRMNNRRRKKKFVSSTFNNFLGDRMLDSISEDGVSEEDFNLNDRLLLEENRNDNEEEYSLESAVEVVAHDHKNPVHAEAKYDPHKEQLDRNSSEGEDENSDQGEDHKEASDKYSLLNIVECISQELLPQDSNDCKPKIVDVVSASWIT</sequence>
<gene>
    <name evidence="2" type="ORF">NQ314_000401</name>
</gene>
<keyword evidence="3" id="KW-1185">Reference proteome</keyword>
<proteinExistence type="predicted"/>
<evidence type="ECO:0000256" key="1">
    <source>
        <dbReference type="SAM" id="MobiDB-lite"/>
    </source>
</evidence>